<dbReference type="Pfam" id="PF01547">
    <property type="entry name" value="SBP_bac_1"/>
    <property type="match status" value="1"/>
</dbReference>
<feature type="chain" id="PRO_5016235152" description="ABC transporter substrate-binding protein" evidence="7">
    <location>
        <begin position="28"/>
        <end position="532"/>
    </location>
</feature>
<evidence type="ECO:0000256" key="1">
    <source>
        <dbReference type="ARBA" id="ARBA00022475"/>
    </source>
</evidence>
<keyword evidence="1" id="KW-1003">Cell membrane</keyword>
<dbReference type="RefSeq" id="WP_112880626.1">
    <property type="nucleotide sequence ID" value="NZ_QLUW01000001.1"/>
</dbReference>
<dbReference type="InterPro" id="IPR050490">
    <property type="entry name" value="Bact_solute-bd_prot1"/>
</dbReference>
<name>A0A328U6W0_9BACL</name>
<keyword evidence="5" id="KW-0449">Lipoprotein</keyword>
<evidence type="ECO:0000313" key="8">
    <source>
        <dbReference type="EMBL" id="RAP77503.1"/>
    </source>
</evidence>
<evidence type="ECO:0000313" key="9">
    <source>
        <dbReference type="Proteomes" id="UP000249260"/>
    </source>
</evidence>
<reference evidence="8 9" key="1">
    <citation type="submission" date="2018-06" db="EMBL/GenBank/DDBJ databases">
        <title>Paenibacillus montanisoli sp. nov., isolated from mountain area soil.</title>
        <authorList>
            <person name="Wu M."/>
        </authorList>
    </citation>
    <scope>NUCLEOTIDE SEQUENCE [LARGE SCALE GENOMIC DNA]</scope>
    <source>
        <strain evidence="8 9">RA17</strain>
    </source>
</reference>
<accession>A0A328U6W0</accession>
<dbReference type="PANTHER" id="PTHR43649">
    <property type="entry name" value="ARABINOSE-BINDING PROTEIN-RELATED"/>
    <property type="match status" value="1"/>
</dbReference>
<protein>
    <recommendedName>
        <fullName evidence="10">ABC transporter substrate-binding protein</fullName>
    </recommendedName>
</protein>
<dbReference type="PANTHER" id="PTHR43649:SF33">
    <property type="entry name" value="POLYGALACTURONAN_RHAMNOGALACTURONAN-BINDING PROTEIN YTCQ"/>
    <property type="match status" value="1"/>
</dbReference>
<keyword evidence="4" id="KW-0564">Palmitate</keyword>
<evidence type="ECO:0000256" key="2">
    <source>
        <dbReference type="ARBA" id="ARBA00022729"/>
    </source>
</evidence>
<organism evidence="8 9">
    <name type="scientific">Paenibacillus montanisoli</name>
    <dbReference type="NCBI Taxonomy" id="2081970"/>
    <lineage>
        <taxon>Bacteria</taxon>
        <taxon>Bacillati</taxon>
        <taxon>Bacillota</taxon>
        <taxon>Bacilli</taxon>
        <taxon>Bacillales</taxon>
        <taxon>Paenibacillaceae</taxon>
        <taxon>Paenibacillus</taxon>
    </lineage>
</organism>
<feature type="signal peptide" evidence="7">
    <location>
        <begin position="1"/>
        <end position="27"/>
    </location>
</feature>
<sequence length="532" mass="59947">MKRLFSLILVCTMILALFSACSGNQSANEESEQNQQVAEENNAAETATDEATTDEATAEEATPAEDTGPAPELSIMVQNHPAWPFNEKWLIWDSLEQGANVKLKRYPIQGNWWETIPLIVASGDMPDVFWMGGMFKQYGPEGAVINLFDHLGEMPNFSKFIEENPDVIKSMLAADGQLYGAPSANAFPALQDFHMYREDIFKKNNIPVPQNYDEFYSALKKLKELYPDSTPWVFWGLNYLNSLTLNFDTSLDYYFNKNTNSVAYGPIDDSFKEMLVFLNKLYKEKLISQEFLTMDGKMIDDLITSGKAFVYNGYINNMDTYNTNVRQTNPEFTLAHMAPPKGPNGTQVHSEGYYFYGEGLSVSSNSKNKDAAIKFIDWLYGDEGKTAASWGIEGKTFNVVDGKKQFVKEISDLKTATAEYGLKSPGTYTDFDNDMNVALLSAEAKTAVEEGMKYVAPQTLPLSYTPEETEVRSIKGEAIYKYMEENITKFILGQKPLSEWDSYVEGIKKLGLDEMIKIETDAYNRTQSLQLP</sequence>
<comment type="caution">
    <text evidence="8">The sequence shown here is derived from an EMBL/GenBank/DDBJ whole genome shotgun (WGS) entry which is preliminary data.</text>
</comment>
<feature type="compositionally biased region" description="Low complexity" evidence="6">
    <location>
        <begin position="33"/>
        <end position="46"/>
    </location>
</feature>
<dbReference type="PROSITE" id="PS51257">
    <property type="entry name" value="PROKAR_LIPOPROTEIN"/>
    <property type="match status" value="1"/>
</dbReference>
<dbReference type="OrthoDB" id="9787283at2"/>
<evidence type="ECO:0000256" key="4">
    <source>
        <dbReference type="ARBA" id="ARBA00023139"/>
    </source>
</evidence>
<evidence type="ECO:0000256" key="5">
    <source>
        <dbReference type="ARBA" id="ARBA00023288"/>
    </source>
</evidence>
<evidence type="ECO:0000256" key="7">
    <source>
        <dbReference type="SAM" id="SignalP"/>
    </source>
</evidence>
<keyword evidence="9" id="KW-1185">Reference proteome</keyword>
<dbReference type="InterPro" id="IPR006059">
    <property type="entry name" value="SBP"/>
</dbReference>
<evidence type="ECO:0000256" key="3">
    <source>
        <dbReference type="ARBA" id="ARBA00023136"/>
    </source>
</evidence>
<evidence type="ECO:0000256" key="6">
    <source>
        <dbReference type="SAM" id="MobiDB-lite"/>
    </source>
</evidence>
<dbReference type="SUPFAM" id="SSF53850">
    <property type="entry name" value="Periplasmic binding protein-like II"/>
    <property type="match status" value="1"/>
</dbReference>
<dbReference type="Proteomes" id="UP000249260">
    <property type="component" value="Unassembled WGS sequence"/>
</dbReference>
<keyword evidence="3" id="KW-0472">Membrane</keyword>
<feature type="region of interest" description="Disordered" evidence="6">
    <location>
        <begin position="29"/>
        <end position="72"/>
    </location>
</feature>
<feature type="compositionally biased region" description="Low complexity" evidence="6">
    <location>
        <begin position="59"/>
        <end position="72"/>
    </location>
</feature>
<evidence type="ECO:0008006" key="10">
    <source>
        <dbReference type="Google" id="ProtNLM"/>
    </source>
</evidence>
<dbReference type="EMBL" id="QLUW01000001">
    <property type="protein sequence ID" value="RAP77503.1"/>
    <property type="molecule type" value="Genomic_DNA"/>
</dbReference>
<feature type="compositionally biased region" description="Acidic residues" evidence="6">
    <location>
        <begin position="47"/>
        <end position="58"/>
    </location>
</feature>
<proteinExistence type="predicted"/>
<dbReference type="AlphaFoldDB" id="A0A328U6W0"/>
<keyword evidence="2 7" id="KW-0732">Signal</keyword>
<gene>
    <name evidence="8" type="ORF">DL346_03210</name>
</gene>
<dbReference type="Gene3D" id="3.40.190.10">
    <property type="entry name" value="Periplasmic binding protein-like II"/>
    <property type="match status" value="2"/>
</dbReference>